<evidence type="ECO:0000313" key="10">
    <source>
        <dbReference type="Proteomes" id="UP000782312"/>
    </source>
</evidence>
<evidence type="ECO:0000256" key="3">
    <source>
        <dbReference type="ARBA" id="ARBA00023004"/>
    </source>
</evidence>
<dbReference type="InterPro" id="IPR005805">
    <property type="entry name" value="Rieske_Fe-S_prot_C"/>
</dbReference>
<keyword evidence="5" id="KW-1015">Disulfide bond</keyword>
<proteinExistence type="predicted"/>
<evidence type="ECO:0000256" key="4">
    <source>
        <dbReference type="ARBA" id="ARBA00023014"/>
    </source>
</evidence>
<evidence type="ECO:0000256" key="2">
    <source>
        <dbReference type="ARBA" id="ARBA00022723"/>
    </source>
</evidence>
<dbReference type="GO" id="GO:0016020">
    <property type="term" value="C:membrane"/>
    <property type="evidence" value="ECO:0007669"/>
    <property type="project" value="InterPro"/>
</dbReference>
<keyword evidence="3" id="KW-0408">Iron</keyword>
<dbReference type="PROSITE" id="PS51296">
    <property type="entry name" value="RIESKE"/>
    <property type="match status" value="1"/>
</dbReference>
<name>A0A932I434_UNCTE</name>
<dbReference type="InterPro" id="IPR017941">
    <property type="entry name" value="Rieske_2Fe-2S"/>
</dbReference>
<evidence type="ECO:0000256" key="5">
    <source>
        <dbReference type="ARBA" id="ARBA00023157"/>
    </source>
</evidence>
<evidence type="ECO:0000256" key="7">
    <source>
        <dbReference type="SAM" id="Phobius"/>
    </source>
</evidence>
<dbReference type="Pfam" id="PF00355">
    <property type="entry name" value="Rieske"/>
    <property type="match status" value="1"/>
</dbReference>
<dbReference type="InterPro" id="IPR036922">
    <property type="entry name" value="Rieske_2Fe-2S_sf"/>
</dbReference>
<keyword evidence="1" id="KW-0001">2Fe-2S</keyword>
<dbReference type="EMBL" id="JACPUR010000040">
    <property type="protein sequence ID" value="MBI3129392.1"/>
    <property type="molecule type" value="Genomic_DNA"/>
</dbReference>
<sequence>MAAVKEKPRIQMPREMVKPPPRGMDRRRFMNWVGWLGVLGSLGVALLGFLRFLFPRVLFEPAPVFKAGQPEEYIAGAVDERYKQSQRVWIVREEGGFYALLAVCTHLGCTPNWLPQENKFKCPCHGSGFYRSGVNFEGPAPRPLERLKIVLAEDGQVLVDKSRSFRQERGEWGNTEAYLRL</sequence>
<keyword evidence="2" id="KW-0479">Metal-binding</keyword>
<comment type="caution">
    <text evidence="9">The sequence shown here is derived from an EMBL/GenBank/DDBJ whole genome shotgun (WGS) entry which is preliminary data.</text>
</comment>
<feature type="transmembrane region" description="Helical" evidence="7">
    <location>
        <begin position="32"/>
        <end position="54"/>
    </location>
</feature>
<dbReference type="GO" id="GO:0046872">
    <property type="term" value="F:metal ion binding"/>
    <property type="evidence" value="ECO:0007669"/>
    <property type="project" value="UniProtKB-KW"/>
</dbReference>
<keyword evidence="7" id="KW-0472">Membrane</keyword>
<evidence type="ECO:0000259" key="8">
    <source>
        <dbReference type="PROSITE" id="PS51296"/>
    </source>
</evidence>
<dbReference type="AlphaFoldDB" id="A0A932I434"/>
<dbReference type="GO" id="GO:0051537">
    <property type="term" value="F:2 iron, 2 sulfur cluster binding"/>
    <property type="evidence" value="ECO:0007669"/>
    <property type="project" value="UniProtKB-KW"/>
</dbReference>
<reference evidence="9" key="1">
    <citation type="submission" date="2020-07" db="EMBL/GenBank/DDBJ databases">
        <title>Huge and variable diversity of episymbiotic CPR bacteria and DPANN archaea in groundwater ecosystems.</title>
        <authorList>
            <person name="He C.Y."/>
            <person name="Keren R."/>
            <person name="Whittaker M."/>
            <person name="Farag I.F."/>
            <person name="Doudna J."/>
            <person name="Cate J.H.D."/>
            <person name="Banfield J.F."/>
        </authorList>
    </citation>
    <scope>NUCLEOTIDE SEQUENCE</scope>
    <source>
        <strain evidence="9">NC_groundwater_763_Ag_S-0.2um_68_21</strain>
    </source>
</reference>
<dbReference type="PRINTS" id="PR00162">
    <property type="entry name" value="RIESKE"/>
</dbReference>
<dbReference type="InterPro" id="IPR014349">
    <property type="entry name" value="Rieske_Fe-S_prot"/>
</dbReference>
<evidence type="ECO:0000313" key="9">
    <source>
        <dbReference type="EMBL" id="MBI3129392.1"/>
    </source>
</evidence>
<organism evidence="9 10">
    <name type="scientific">Tectimicrobiota bacterium</name>
    <dbReference type="NCBI Taxonomy" id="2528274"/>
    <lineage>
        <taxon>Bacteria</taxon>
        <taxon>Pseudomonadati</taxon>
        <taxon>Nitrospinota/Tectimicrobiota group</taxon>
        <taxon>Candidatus Tectimicrobiota</taxon>
    </lineage>
</organism>
<dbReference type="SUPFAM" id="SSF50022">
    <property type="entry name" value="ISP domain"/>
    <property type="match status" value="1"/>
</dbReference>
<protein>
    <submittedName>
        <fullName evidence="9">Rieske 2Fe-2S domain-containing protein</fullName>
    </submittedName>
</protein>
<feature type="domain" description="Rieske" evidence="8">
    <location>
        <begin position="61"/>
        <end position="158"/>
    </location>
</feature>
<keyword evidence="7" id="KW-1133">Transmembrane helix</keyword>
<comment type="cofactor">
    <cofactor evidence="6">
        <name>[2Fe-2S] cluster</name>
        <dbReference type="ChEBI" id="CHEBI:190135"/>
    </cofactor>
</comment>
<gene>
    <name evidence="9" type="ORF">HYZ11_17415</name>
</gene>
<dbReference type="Gene3D" id="2.102.10.10">
    <property type="entry name" value="Rieske [2Fe-2S] iron-sulphur domain"/>
    <property type="match status" value="1"/>
</dbReference>
<accession>A0A932I434</accession>
<dbReference type="PANTHER" id="PTHR10134">
    <property type="entry name" value="CYTOCHROME B-C1 COMPLEX SUBUNIT RIESKE, MITOCHONDRIAL"/>
    <property type="match status" value="1"/>
</dbReference>
<dbReference type="Proteomes" id="UP000782312">
    <property type="component" value="Unassembled WGS sequence"/>
</dbReference>
<evidence type="ECO:0000256" key="1">
    <source>
        <dbReference type="ARBA" id="ARBA00022714"/>
    </source>
</evidence>
<evidence type="ECO:0000256" key="6">
    <source>
        <dbReference type="ARBA" id="ARBA00034078"/>
    </source>
</evidence>
<keyword evidence="4" id="KW-0411">Iron-sulfur</keyword>
<keyword evidence="7" id="KW-0812">Transmembrane</keyword>